<evidence type="ECO:0000256" key="6">
    <source>
        <dbReference type="PIRSR" id="PIRSR619791-2"/>
    </source>
</evidence>
<accession>A0AAD2JX61</accession>
<dbReference type="Gene3D" id="1.10.640.10">
    <property type="entry name" value="Haem peroxidase domain superfamily, animal type"/>
    <property type="match status" value="1"/>
</dbReference>
<gene>
    <name evidence="7" type="ORF">MYCIT1_LOCUS8845</name>
</gene>
<evidence type="ECO:0000313" key="8">
    <source>
        <dbReference type="Proteomes" id="UP001295794"/>
    </source>
</evidence>
<dbReference type="PANTHER" id="PTHR11903">
    <property type="entry name" value="PROSTAGLANDIN G/H SYNTHASE"/>
    <property type="match status" value="1"/>
</dbReference>
<proteinExistence type="predicted"/>
<dbReference type="InterPro" id="IPR010255">
    <property type="entry name" value="Haem_peroxidase_sf"/>
</dbReference>
<evidence type="ECO:0000256" key="3">
    <source>
        <dbReference type="ARBA" id="ARBA00022964"/>
    </source>
</evidence>
<evidence type="ECO:0000313" key="7">
    <source>
        <dbReference type="EMBL" id="CAK5266861.1"/>
    </source>
</evidence>
<organism evidence="7 8">
    <name type="scientific">Mycena citricolor</name>
    <dbReference type="NCBI Taxonomy" id="2018698"/>
    <lineage>
        <taxon>Eukaryota</taxon>
        <taxon>Fungi</taxon>
        <taxon>Dikarya</taxon>
        <taxon>Basidiomycota</taxon>
        <taxon>Agaricomycotina</taxon>
        <taxon>Agaricomycetes</taxon>
        <taxon>Agaricomycetidae</taxon>
        <taxon>Agaricales</taxon>
        <taxon>Marasmiineae</taxon>
        <taxon>Mycenaceae</taxon>
        <taxon>Mycena</taxon>
    </lineage>
</organism>
<dbReference type="GO" id="GO:0004601">
    <property type="term" value="F:peroxidase activity"/>
    <property type="evidence" value="ECO:0007669"/>
    <property type="project" value="InterPro"/>
</dbReference>
<dbReference type="GO" id="GO:0004497">
    <property type="term" value="F:monooxygenase activity"/>
    <property type="evidence" value="ECO:0007669"/>
    <property type="project" value="InterPro"/>
</dbReference>
<protein>
    <recommendedName>
        <fullName evidence="9">Heme peroxidase</fullName>
    </recommendedName>
</protein>
<dbReference type="EMBL" id="CAVNYO010000110">
    <property type="protein sequence ID" value="CAK5266861.1"/>
    <property type="molecule type" value="Genomic_DNA"/>
</dbReference>
<dbReference type="SUPFAM" id="SSF48113">
    <property type="entry name" value="Heme-dependent peroxidases"/>
    <property type="match status" value="1"/>
</dbReference>
<comment type="caution">
    <text evidence="7">The sequence shown here is derived from an EMBL/GenBank/DDBJ whole genome shotgun (WGS) entry which is preliminary data.</text>
</comment>
<keyword evidence="5 6" id="KW-0408">Iron</keyword>
<keyword evidence="3" id="KW-0223">Dioxygenase</keyword>
<dbReference type="Gene3D" id="1.10.630.10">
    <property type="entry name" value="Cytochrome P450"/>
    <property type="match status" value="1"/>
</dbReference>
<keyword evidence="2 6" id="KW-0479">Metal-binding</keyword>
<reference evidence="7" key="1">
    <citation type="submission" date="2023-11" db="EMBL/GenBank/DDBJ databases">
        <authorList>
            <person name="De Vega J J."/>
            <person name="De Vega J J."/>
        </authorList>
    </citation>
    <scope>NUCLEOTIDE SEQUENCE</scope>
</reference>
<evidence type="ECO:0000256" key="2">
    <source>
        <dbReference type="ARBA" id="ARBA00022723"/>
    </source>
</evidence>
<evidence type="ECO:0008006" key="9">
    <source>
        <dbReference type="Google" id="ProtNLM"/>
    </source>
</evidence>
<dbReference type="PANTHER" id="PTHR11903:SF37">
    <property type="entry name" value="PSI-PRODUCING OXYGENASE A"/>
    <property type="match status" value="1"/>
</dbReference>
<dbReference type="Pfam" id="PF03098">
    <property type="entry name" value="An_peroxidase"/>
    <property type="match status" value="1"/>
</dbReference>
<dbReference type="GO" id="GO:0006979">
    <property type="term" value="P:response to oxidative stress"/>
    <property type="evidence" value="ECO:0007669"/>
    <property type="project" value="InterPro"/>
</dbReference>
<dbReference type="GO" id="GO:0005506">
    <property type="term" value="F:iron ion binding"/>
    <property type="evidence" value="ECO:0007669"/>
    <property type="project" value="InterPro"/>
</dbReference>
<dbReference type="Proteomes" id="UP001295794">
    <property type="component" value="Unassembled WGS sequence"/>
</dbReference>
<dbReference type="SUPFAM" id="SSF48264">
    <property type="entry name" value="Cytochrome P450"/>
    <property type="match status" value="1"/>
</dbReference>
<keyword evidence="1 6" id="KW-0349">Heme</keyword>
<feature type="binding site" description="axial binding residue" evidence="6">
    <location>
        <position position="426"/>
    </location>
    <ligand>
        <name>heme b</name>
        <dbReference type="ChEBI" id="CHEBI:60344"/>
    </ligand>
    <ligandPart>
        <name>Fe</name>
        <dbReference type="ChEBI" id="CHEBI:18248"/>
    </ligandPart>
</feature>
<keyword evidence="8" id="KW-1185">Reference proteome</keyword>
<dbReference type="GO" id="GO:0006631">
    <property type="term" value="P:fatty acid metabolic process"/>
    <property type="evidence" value="ECO:0007669"/>
    <property type="project" value="UniProtKB-ARBA"/>
</dbReference>
<dbReference type="PROSITE" id="PS50292">
    <property type="entry name" value="PEROXIDASE_3"/>
    <property type="match status" value="1"/>
</dbReference>
<evidence type="ECO:0000256" key="5">
    <source>
        <dbReference type="ARBA" id="ARBA00023004"/>
    </source>
</evidence>
<evidence type="ECO:0000256" key="1">
    <source>
        <dbReference type="ARBA" id="ARBA00022617"/>
    </source>
</evidence>
<dbReference type="InterPro" id="IPR037120">
    <property type="entry name" value="Haem_peroxidase_sf_animal"/>
</dbReference>
<keyword evidence="4" id="KW-0560">Oxidoreductase</keyword>
<sequence>MCIVTTQSLISVSRSGSPNSYPSALSVLAMATPTAAKPAPAPSITPLQVFQLGADAEFLAKRALPIAPDGEYDWEDQADASNSPSGHAGVTNVINAIEKVKAKGALEMDPKVVGAFLDQALHPHAIDDRKGALGDGLSLLSRLPPTSDVAKEMSDSAIAMLFNTIPHPPAALLGPVHSFRTADGGGNNLQIPQLGQAGQPYARSVQGKWCNAPTSLPDPGIIFDTLLKARDRVDHTGGNSSFTFAFATIVIHSLFRTNLRDWNVNDTSSYLDLSPLYGINQETQDAVRDKALGRGLLYPDTFSEERLIFLPPAASAILVILSRNHNYVADMLLKINERGRWTDPPPSDPAALAKQDEEIFQTARLVNCGHFMGLIMSDYVAGFLGMSEGNAWSLDPFDPITVKGTPLERGQGNHVSVEFNVLYRWHPTLSAADEKWTADVFNRAFNNKPFDQISMQDFGAVFGKTFATINPDPSKREFGGITRGSDGRFSDDDIARILLDATESPAGAYRARGTPECLRVIEILGIQQARQWGVCTMNEFREFLGLKQFASFEEWNSNPEISSAARRLYGHIDNLELYTGLQCEDTMPLSSGLRFAAGYTMTRAVLGDAIALVRGDRFNTTDFTRKLISHQLFRLLIHFHSGQFDDMGIPGLAERVRLYNLHCLKPHVSPVPKLLMRHLPRHYPYNSTYGCFPFFTPQKMQASLTKQGIAGQYTFTRPVATPVVKVLNTFTGIKTVFSDPARFKTVYEMSPLGNGYGFLLAFDTPQKHDPDLALALHAIFPTESALSGYRVWYRDMTTQFIKQRSWKYDGVAGNYVDIVKQVINATSVHWAADRMCGLPLKTPQNPRGLYTEQEVYDMFALLFQLTFLSIGDNEHGFSLRHAAIQSGGVLQALIAKSVLEIAPGSAPNALVGFVANVSKFLWPQQDKPCYPFLSKLSDTGKPMNELVAMVVGLAIGSSVNYAQAAVHVIDFYLDDAHAAERAKILQLAQSDDPASTTLLRGYVAEAMRLNPQYTGLWRTSVVDAEIPQGSGLPPMSLKAGDRIWASFRNANLNPDDFPNPTSVDPTRPSSAYSLNGAGFHACPGVTYAEQTIAEIVRVIFKLKNVRRAAGDPGKLAGFTQVINETETNVYLTPWGGTSPWPGSMFLVYDD</sequence>
<dbReference type="InterPro" id="IPR050783">
    <property type="entry name" value="Oxylipin_biosynth_metab"/>
</dbReference>
<dbReference type="GO" id="GO:0020037">
    <property type="term" value="F:heme binding"/>
    <property type="evidence" value="ECO:0007669"/>
    <property type="project" value="InterPro"/>
</dbReference>
<dbReference type="InterPro" id="IPR036396">
    <property type="entry name" value="Cyt_P450_sf"/>
</dbReference>
<dbReference type="CDD" id="cd20612">
    <property type="entry name" value="CYP_LDS-like_C"/>
    <property type="match status" value="1"/>
</dbReference>
<name>A0AAD2JX61_9AGAR</name>
<dbReference type="GO" id="GO:0051213">
    <property type="term" value="F:dioxygenase activity"/>
    <property type="evidence" value="ECO:0007669"/>
    <property type="project" value="UniProtKB-KW"/>
</dbReference>
<dbReference type="AlphaFoldDB" id="A0AAD2JX61"/>
<dbReference type="InterPro" id="IPR019791">
    <property type="entry name" value="Haem_peroxidase_animal"/>
</dbReference>
<dbReference type="GO" id="GO:0016705">
    <property type="term" value="F:oxidoreductase activity, acting on paired donors, with incorporation or reduction of molecular oxygen"/>
    <property type="evidence" value="ECO:0007669"/>
    <property type="project" value="InterPro"/>
</dbReference>
<evidence type="ECO:0000256" key="4">
    <source>
        <dbReference type="ARBA" id="ARBA00023002"/>
    </source>
</evidence>
<dbReference type="InterPro" id="IPR034812">
    <property type="entry name" value="Ppo-like_N"/>
</dbReference>
<dbReference type="CDD" id="cd09817">
    <property type="entry name" value="linoleate_diol_synthase_like"/>
    <property type="match status" value="1"/>
</dbReference>